<dbReference type="Pfam" id="PF01602">
    <property type="entry name" value="Adaptin_N"/>
    <property type="match status" value="1"/>
</dbReference>
<feature type="domain" description="Clathrin/coatomer adaptor adaptin-like N-terminal" evidence="7">
    <location>
        <begin position="29"/>
        <end position="538"/>
    </location>
</feature>
<comment type="caution">
    <text evidence="8">The sequence shown here is derived from an EMBL/GenBank/DDBJ whole genome shotgun (WGS) entry which is preliminary data.</text>
</comment>
<dbReference type="Gene3D" id="1.25.10.10">
    <property type="entry name" value="Leucine-rich Repeat Variant"/>
    <property type="match status" value="1"/>
</dbReference>
<feature type="compositionally biased region" description="Basic and acidic residues" evidence="6">
    <location>
        <begin position="905"/>
        <end position="934"/>
    </location>
</feature>
<keyword evidence="5" id="KW-0175">Coiled coil</keyword>
<evidence type="ECO:0000256" key="2">
    <source>
        <dbReference type="ARBA" id="ARBA00022448"/>
    </source>
</evidence>
<dbReference type="InterPro" id="IPR016024">
    <property type="entry name" value="ARM-type_fold"/>
</dbReference>
<evidence type="ECO:0000256" key="1">
    <source>
        <dbReference type="ARBA" id="ARBA00004308"/>
    </source>
</evidence>
<dbReference type="InterPro" id="IPR050840">
    <property type="entry name" value="Adaptor_Complx_Large_Subunit"/>
</dbReference>
<feature type="region of interest" description="Disordered" evidence="6">
    <location>
        <begin position="821"/>
        <end position="964"/>
    </location>
</feature>
<keyword evidence="4" id="KW-0472">Membrane</keyword>
<keyword evidence="3" id="KW-0653">Protein transport</keyword>
<accession>A0ABQ9YC40</accession>
<evidence type="ECO:0000256" key="3">
    <source>
        <dbReference type="ARBA" id="ARBA00022927"/>
    </source>
</evidence>
<comment type="subcellular location">
    <subcellularLocation>
        <location evidence="1">Endomembrane system</location>
    </subcellularLocation>
</comment>
<dbReference type="InterPro" id="IPR011989">
    <property type="entry name" value="ARM-like"/>
</dbReference>
<evidence type="ECO:0000256" key="4">
    <source>
        <dbReference type="ARBA" id="ARBA00023136"/>
    </source>
</evidence>
<evidence type="ECO:0000256" key="6">
    <source>
        <dbReference type="SAM" id="MobiDB-lite"/>
    </source>
</evidence>
<evidence type="ECO:0000313" key="8">
    <source>
        <dbReference type="EMBL" id="KAK2961337.1"/>
    </source>
</evidence>
<evidence type="ECO:0000256" key="5">
    <source>
        <dbReference type="SAM" id="Coils"/>
    </source>
</evidence>
<dbReference type="EMBL" id="JARBJD010000017">
    <property type="protein sequence ID" value="KAK2961337.1"/>
    <property type="molecule type" value="Genomic_DNA"/>
</dbReference>
<gene>
    <name evidence="8" type="ORF">BLNAU_3783</name>
</gene>
<evidence type="ECO:0000259" key="7">
    <source>
        <dbReference type="Pfam" id="PF01602"/>
    </source>
</evidence>
<organism evidence="8 9">
    <name type="scientific">Blattamonas nauphoetae</name>
    <dbReference type="NCBI Taxonomy" id="2049346"/>
    <lineage>
        <taxon>Eukaryota</taxon>
        <taxon>Metamonada</taxon>
        <taxon>Preaxostyla</taxon>
        <taxon>Oxymonadida</taxon>
        <taxon>Blattamonas</taxon>
    </lineage>
</organism>
<keyword evidence="2" id="KW-0813">Transport</keyword>
<dbReference type="SUPFAM" id="SSF48371">
    <property type="entry name" value="ARM repeat"/>
    <property type="match status" value="1"/>
</dbReference>
<sequence length="1395" mass="154790">MSRPTPYRHTSAFLDFTRILGETNSREEERKIVHAEIEKMKKELPKLDLNAKNIREYLLKIITADMLGFDVSQFHIVPVKLTQQGNIFNKYTGYNGVSLLLHETHELMIMVINSYRKDIVDKSHFLSMVSALTSATRLITPEGIAVLKPFIPELVQFNLPLIRRKTCLFVHRIYEKSPDDIPNIVEITKTLLCDVDPSVMAASLPLCAAIQRRTPSLFKNAVQTFKQVMQQLLEGKLGAGYLYKDIPAPFIQIKMLKFYAILGQNDEKVSQQLEPQLAEMMKHPNIGSNIGVALHLQLCRTISTIAPSDTLLNTAANSLRPLFESRNCLHLHAGVTALKYLTSVDSSLASIFGEELLDCLEHSDPQIRNATLSVLFRMCNNQNVTVIVSKLIDALDVTREDILSKDGPAPTQSEQSSRTRLLSDLHRTRSSTPFRLSLIQHISSLATAYSPTNLWFIRTIVQLLLIGGDEVDPETAQNLITLVGEEGESEEERADCLEMRKYTVQICRRLLRTHKVLPSLLLSVVVWVLGEFGFVKDEGEDWRERAEWKHRKASTDVSESEDADDVFNRDYLDLFDRIVLDGDAEEDELSAAALDSLPDEDLFLSSLAAHPSMKAYIKQEVFLAISKVISRKTLHNIPIPSAELISSEVQKYIWSREVNVQRACLTLSALFRDKQNMITALPENGCSEDVEVDTSLSFLNRDIERERQKREQMKEAENKLRDEKCTQLDFFLDKREKGEKLTDDETKAEENLQTVLLNISAHSLPLVIPFKPKDQRELSDLVLSLVSSSGTSEAHDTNQDQDSQPAQLPFKMLNDQAALLFGTPTNDRSNSLKLNAYDTPEEQMRKAAEREQKEFADRMMRDKSEESTPPPKDEKIQLAGTKRKWGRDMVDEPEEETAVLPTTDKSYDRYGVRDQKKEAPKDPKVSEEKKKRAELLFGGQAPGSTSSLGRVRTVAPKKEEPEEEDDMFAGMDMIETAVSTESTPVPTRFHQPSSLSTPPNRGGTDALLDLFGGQFQSTPTTTAPHQQSSSLAAFADLIDGGSPAFSGQTSSQPQSSVALDLFGLSASASTVSSGMSKDTLISSFNRLMDSTNSSFSHLVTSTSTQPIQVEAQIQKRSKPTQILCALVLLTHTGSDAISDIKLSVDTSGSEVESTPTWSGHQRLVGTESNALVVVANKVFDTNTLLGTQNTIAGLSPSSSGAFVVQIEANTHYPAQSSLSTLHRQYDATSNSFVVQCNLSLTQNTAPHTIPFAIRIPVQSLWLVPPVPFTTRDYGACWGTRKTERIVKVPMSKFAEHLQGSSQGAGSAITSSSVGVVLKGLGLNLVDVRGSEAILASTMAPQANGARPYNGQDDNALIMVHAKVNPQENLVDVRFRSKITMLTEASENMLKSLLHL</sequence>
<feature type="compositionally biased region" description="Polar residues" evidence="6">
    <location>
        <begin position="823"/>
        <end position="833"/>
    </location>
</feature>
<reference evidence="8 9" key="1">
    <citation type="journal article" date="2022" name="bioRxiv">
        <title>Genomics of Preaxostyla Flagellates Illuminates Evolutionary Transitions and the Path Towards Mitochondrial Loss.</title>
        <authorList>
            <person name="Novak L.V.F."/>
            <person name="Treitli S.C."/>
            <person name="Pyrih J."/>
            <person name="Halakuc P."/>
            <person name="Pipaliya S.V."/>
            <person name="Vacek V."/>
            <person name="Brzon O."/>
            <person name="Soukal P."/>
            <person name="Eme L."/>
            <person name="Dacks J.B."/>
            <person name="Karnkowska A."/>
            <person name="Elias M."/>
            <person name="Hampl V."/>
        </authorList>
    </citation>
    <scope>NUCLEOTIDE SEQUENCE [LARGE SCALE GENOMIC DNA]</scope>
    <source>
        <strain evidence="8">NAU3</strain>
        <tissue evidence="8">Gut</tissue>
    </source>
</reference>
<keyword evidence="9" id="KW-1185">Reference proteome</keyword>
<dbReference type="Proteomes" id="UP001281761">
    <property type="component" value="Unassembled WGS sequence"/>
</dbReference>
<protein>
    <submittedName>
        <fullName evidence="8">Adaptor protein complex 4 (AP-4), epsilon subunit, B</fullName>
    </submittedName>
</protein>
<dbReference type="InterPro" id="IPR002553">
    <property type="entry name" value="Clathrin/coatomer_adapt-like_N"/>
</dbReference>
<feature type="coiled-coil region" evidence="5">
    <location>
        <begin position="696"/>
        <end position="726"/>
    </location>
</feature>
<feature type="region of interest" description="Disordered" evidence="6">
    <location>
        <begin position="981"/>
        <end position="1000"/>
    </location>
</feature>
<feature type="compositionally biased region" description="Basic and acidic residues" evidence="6">
    <location>
        <begin position="842"/>
        <end position="876"/>
    </location>
</feature>
<evidence type="ECO:0000313" key="9">
    <source>
        <dbReference type="Proteomes" id="UP001281761"/>
    </source>
</evidence>
<dbReference type="PANTHER" id="PTHR22780">
    <property type="entry name" value="ADAPTIN, ALPHA/GAMMA/EPSILON"/>
    <property type="match status" value="1"/>
</dbReference>
<feature type="compositionally biased region" description="Polar residues" evidence="6">
    <location>
        <begin position="981"/>
        <end position="999"/>
    </location>
</feature>
<proteinExistence type="predicted"/>
<name>A0ABQ9YC40_9EUKA</name>